<evidence type="ECO:0000256" key="4">
    <source>
        <dbReference type="ARBA" id="ARBA00023136"/>
    </source>
</evidence>
<dbReference type="STRING" id="1837282.A6F49_12550"/>
<feature type="transmembrane region" description="Helical" evidence="5">
    <location>
        <begin position="78"/>
        <end position="97"/>
    </location>
</feature>
<feature type="transmembrane region" description="Helical" evidence="5">
    <location>
        <begin position="21"/>
        <end position="40"/>
    </location>
</feature>
<evidence type="ECO:0000259" key="6">
    <source>
        <dbReference type="SMART" id="SM00752"/>
    </source>
</evidence>
<dbReference type="Pfam" id="PF05090">
    <property type="entry name" value="HTTM"/>
    <property type="match status" value="1"/>
</dbReference>
<name>A0A1B7LY68_9MICC</name>
<organism evidence="7 8">
    <name type="scientific">Enteractinococcus helveticum</name>
    <dbReference type="NCBI Taxonomy" id="1837282"/>
    <lineage>
        <taxon>Bacteria</taxon>
        <taxon>Bacillati</taxon>
        <taxon>Actinomycetota</taxon>
        <taxon>Actinomycetes</taxon>
        <taxon>Micrococcales</taxon>
        <taxon>Micrococcaceae</taxon>
    </lineage>
</organism>
<keyword evidence="2 5" id="KW-0812">Transmembrane</keyword>
<keyword evidence="3 5" id="KW-1133">Transmembrane helix</keyword>
<dbReference type="PANTHER" id="PTHR39535:SF2">
    <property type="entry name" value="HTTM DOMAIN-CONTAINING PROTEIN"/>
    <property type="match status" value="1"/>
</dbReference>
<feature type="transmembrane region" description="Helical" evidence="5">
    <location>
        <begin position="168"/>
        <end position="189"/>
    </location>
</feature>
<evidence type="ECO:0000256" key="3">
    <source>
        <dbReference type="ARBA" id="ARBA00022989"/>
    </source>
</evidence>
<keyword evidence="8" id="KW-1185">Reference proteome</keyword>
<sequence>MRNKLSLTRYVDWLTTAQHNLKSFSILRIIYGVALLFLLVPSIPERSLLWGPASFWVDPEASRRGYWTFDTLLTKDSALLFDLAFFGLIALAIVFILGWRTRIITPIMLLMLVALHSNNNFMLNGGDTLIRITLLFMVFTNLSEHYSLDARRRRRTTKSRRHLVPTHISNSAHNTGLILCCFQIIVVYTTSGIWKIIGDDWLNGSALFYALRIDNFMLYPAINELLWQSNLVIYIATFAALWIQTLFVVLILWRPTRIFALISLIFMHLGIGVLLGLWPFSLAMIALDMLFIRDKTWTRTEAFLQSNPTIDSGRQKVRSWMAHLKSNVMKEPTTM</sequence>
<dbReference type="OrthoDB" id="128729at2"/>
<dbReference type="AlphaFoldDB" id="A0A1B7LY68"/>
<dbReference type="InterPro" id="IPR053934">
    <property type="entry name" value="HTTM_dom"/>
</dbReference>
<evidence type="ECO:0000256" key="2">
    <source>
        <dbReference type="ARBA" id="ARBA00022692"/>
    </source>
</evidence>
<comment type="subcellular location">
    <subcellularLocation>
        <location evidence="1">Endomembrane system</location>
        <topology evidence="1">Multi-pass membrane protein</topology>
    </subcellularLocation>
</comment>
<comment type="caution">
    <text evidence="7">The sequence shown here is derived from an EMBL/GenBank/DDBJ whole genome shotgun (WGS) entry which is preliminary data.</text>
</comment>
<evidence type="ECO:0000313" key="7">
    <source>
        <dbReference type="EMBL" id="OAV60211.1"/>
    </source>
</evidence>
<dbReference type="RefSeq" id="WP_052504780.1">
    <property type="nucleotide sequence ID" value="NZ_LXEY01000020.1"/>
</dbReference>
<dbReference type="Proteomes" id="UP000078292">
    <property type="component" value="Unassembled WGS sequence"/>
</dbReference>
<evidence type="ECO:0000313" key="8">
    <source>
        <dbReference type="Proteomes" id="UP000078292"/>
    </source>
</evidence>
<reference evidence="7 8" key="1">
    <citation type="submission" date="2016-04" db="EMBL/GenBank/DDBJ databases">
        <title>First whole genome shotgun sequence of the bacterium Enteractinococcus sp. strain UASWS1574.</title>
        <authorList>
            <person name="Crovadore J."/>
            <person name="Chablais R."/>
            <person name="Lefort F."/>
        </authorList>
    </citation>
    <scope>NUCLEOTIDE SEQUENCE [LARGE SCALE GENOMIC DNA]</scope>
    <source>
        <strain evidence="7 8">UASWS1574</strain>
    </source>
</reference>
<dbReference type="SMART" id="SM00752">
    <property type="entry name" value="HTTM"/>
    <property type="match status" value="1"/>
</dbReference>
<proteinExistence type="predicted"/>
<dbReference type="GO" id="GO:0012505">
    <property type="term" value="C:endomembrane system"/>
    <property type="evidence" value="ECO:0007669"/>
    <property type="project" value="UniProtKB-SubCell"/>
</dbReference>
<accession>A0A1B7LY68</accession>
<feature type="domain" description="HTTM-like" evidence="6">
    <location>
        <begin position="16"/>
        <end position="296"/>
    </location>
</feature>
<dbReference type="InterPro" id="IPR052964">
    <property type="entry name" value="Sporulation_signal_mat"/>
</dbReference>
<feature type="transmembrane region" description="Helical" evidence="5">
    <location>
        <begin position="259"/>
        <end position="287"/>
    </location>
</feature>
<feature type="transmembrane region" description="Helical" evidence="5">
    <location>
        <begin position="231"/>
        <end position="253"/>
    </location>
</feature>
<gene>
    <name evidence="7" type="ORF">A6F49_12550</name>
</gene>
<dbReference type="InterPro" id="IPR011020">
    <property type="entry name" value="HTTM-like"/>
</dbReference>
<protein>
    <recommendedName>
        <fullName evidence="6">HTTM-like domain-containing protein</fullName>
    </recommendedName>
</protein>
<keyword evidence="4 5" id="KW-0472">Membrane</keyword>
<dbReference type="PANTHER" id="PTHR39535">
    <property type="entry name" value="SPORULATION-DELAYING PROTEIN SDPB"/>
    <property type="match status" value="1"/>
</dbReference>
<evidence type="ECO:0000256" key="1">
    <source>
        <dbReference type="ARBA" id="ARBA00004127"/>
    </source>
</evidence>
<dbReference type="EMBL" id="LXEY01000020">
    <property type="protein sequence ID" value="OAV60211.1"/>
    <property type="molecule type" value="Genomic_DNA"/>
</dbReference>
<evidence type="ECO:0000256" key="5">
    <source>
        <dbReference type="SAM" id="Phobius"/>
    </source>
</evidence>